<sequence>MAKRGLSTAFTLALSETLTVYGVAVPHACSEVSVAPPEDEVKYAVIGAPANVIIEPAVRFTAAFQSSPNFGSLSFEYPAKVWSLIVP</sequence>
<reference evidence="1" key="1">
    <citation type="submission" date="2020-05" db="EMBL/GenBank/DDBJ databases">
        <authorList>
            <person name="Chiriac C."/>
            <person name="Salcher M."/>
            <person name="Ghai R."/>
            <person name="Kavagutti S V."/>
        </authorList>
    </citation>
    <scope>NUCLEOTIDE SEQUENCE</scope>
</reference>
<organism evidence="1">
    <name type="scientific">freshwater metagenome</name>
    <dbReference type="NCBI Taxonomy" id="449393"/>
    <lineage>
        <taxon>unclassified sequences</taxon>
        <taxon>metagenomes</taxon>
        <taxon>ecological metagenomes</taxon>
    </lineage>
</organism>
<protein>
    <submittedName>
        <fullName evidence="1">Unannotated protein</fullName>
    </submittedName>
</protein>
<accession>A0A6J7TVT9</accession>
<dbReference type="AlphaFoldDB" id="A0A6J7TVT9"/>
<name>A0A6J7TVT9_9ZZZZ</name>
<proteinExistence type="predicted"/>
<gene>
    <name evidence="1" type="ORF">UFOPK4348_00023</name>
</gene>
<dbReference type="EMBL" id="CAFBQR010000002">
    <property type="protein sequence ID" value="CAB5057565.1"/>
    <property type="molecule type" value="Genomic_DNA"/>
</dbReference>
<evidence type="ECO:0000313" key="1">
    <source>
        <dbReference type="EMBL" id="CAB5057565.1"/>
    </source>
</evidence>